<sequence length="68" mass="7556">MNTERIVRIVAGTFILLSLAFGVPQSPLYLSNYFLWVTVFVGANLFQSGFTQFCPLEKILNKLGVGSK</sequence>
<reference evidence="4 6" key="2">
    <citation type="submission" date="2018-06" db="EMBL/GenBank/DDBJ databases">
        <authorList>
            <consortium name="Pathogen Informatics"/>
            <person name="Doyle S."/>
        </authorList>
    </citation>
    <scope>NUCLEOTIDE SEQUENCE [LARGE SCALE GENOMIC DNA]</scope>
    <source>
        <strain evidence="4 6">NCTC11991</strain>
    </source>
</reference>
<evidence type="ECO:0000313" key="4">
    <source>
        <dbReference type="EMBL" id="STY22368.1"/>
    </source>
</evidence>
<protein>
    <submittedName>
        <fullName evidence="4">Protein of uncharacterized function (DUF2892)</fullName>
    </submittedName>
</protein>
<evidence type="ECO:0000313" key="3">
    <source>
        <dbReference type="EMBL" id="KTD80286.1"/>
    </source>
</evidence>
<evidence type="ECO:0000256" key="1">
    <source>
        <dbReference type="SAM" id="Phobius"/>
    </source>
</evidence>
<feature type="domain" description="Inner membrane protein YgaP-like transmembrane" evidence="2">
    <location>
        <begin position="2"/>
        <end position="61"/>
    </location>
</feature>
<dbReference type="InterPro" id="IPR021309">
    <property type="entry name" value="YgaP-like_TM"/>
</dbReference>
<keyword evidence="1" id="KW-1133">Transmembrane helix</keyword>
<evidence type="ECO:0000313" key="6">
    <source>
        <dbReference type="Proteomes" id="UP000255110"/>
    </source>
</evidence>
<evidence type="ECO:0000259" key="2">
    <source>
        <dbReference type="Pfam" id="PF11127"/>
    </source>
</evidence>
<dbReference type="RefSeq" id="WP_058476140.1">
    <property type="nucleotide sequence ID" value="NZ_CAAAIO010000025.1"/>
</dbReference>
<organism evidence="4 6">
    <name type="scientific">Legionella steigerwaltii</name>
    <dbReference type="NCBI Taxonomy" id="460"/>
    <lineage>
        <taxon>Bacteria</taxon>
        <taxon>Pseudomonadati</taxon>
        <taxon>Pseudomonadota</taxon>
        <taxon>Gammaproteobacteria</taxon>
        <taxon>Legionellales</taxon>
        <taxon>Legionellaceae</taxon>
        <taxon>Legionella</taxon>
    </lineage>
</organism>
<dbReference type="EMBL" id="UGOY01000001">
    <property type="protein sequence ID" value="STY22368.1"/>
    <property type="molecule type" value="Genomic_DNA"/>
</dbReference>
<name>A0A378L944_9GAMM</name>
<proteinExistence type="predicted"/>
<dbReference type="OrthoDB" id="9799383at2"/>
<dbReference type="EMBL" id="LNYZ01000003">
    <property type="protein sequence ID" value="KTD80286.1"/>
    <property type="molecule type" value="Genomic_DNA"/>
</dbReference>
<dbReference type="STRING" id="460.Lstg_0548"/>
<dbReference type="Proteomes" id="UP000054820">
    <property type="component" value="Unassembled WGS sequence"/>
</dbReference>
<dbReference type="Pfam" id="PF11127">
    <property type="entry name" value="YgaP-like_TM"/>
    <property type="match status" value="1"/>
</dbReference>
<reference evidence="3 5" key="1">
    <citation type="submission" date="2015-11" db="EMBL/GenBank/DDBJ databases">
        <title>Genomic analysis of 38 Legionella species identifies large and diverse effector repertoires.</title>
        <authorList>
            <person name="Burstein D."/>
            <person name="Amaro F."/>
            <person name="Zusman T."/>
            <person name="Lifshitz Z."/>
            <person name="Cohen O."/>
            <person name="Gilbert J.A."/>
            <person name="Pupko T."/>
            <person name="Shuman H.A."/>
            <person name="Segal G."/>
        </authorList>
    </citation>
    <scope>NUCLEOTIDE SEQUENCE [LARGE SCALE GENOMIC DNA]</scope>
    <source>
        <strain evidence="3 5">SC-18-C9</strain>
    </source>
</reference>
<keyword evidence="5" id="KW-1185">Reference proteome</keyword>
<dbReference type="AlphaFoldDB" id="A0A378L944"/>
<accession>A0A378L944</accession>
<evidence type="ECO:0000313" key="5">
    <source>
        <dbReference type="Proteomes" id="UP000054820"/>
    </source>
</evidence>
<gene>
    <name evidence="3" type="ORF">Lstg_0548</name>
    <name evidence="4" type="ORF">NCTC11991_00953</name>
</gene>
<dbReference type="Gene3D" id="6.10.140.1340">
    <property type="match status" value="1"/>
</dbReference>
<dbReference type="Proteomes" id="UP000255110">
    <property type="component" value="Unassembled WGS sequence"/>
</dbReference>
<feature type="transmembrane region" description="Helical" evidence="1">
    <location>
        <begin position="32"/>
        <end position="53"/>
    </location>
</feature>
<keyword evidence="1" id="KW-0812">Transmembrane</keyword>
<keyword evidence="1" id="KW-0472">Membrane</keyword>